<feature type="region of interest" description="Disordered" evidence="1">
    <location>
        <begin position="59"/>
        <end position="104"/>
    </location>
</feature>
<feature type="compositionally biased region" description="Low complexity" evidence="1">
    <location>
        <begin position="60"/>
        <end position="70"/>
    </location>
</feature>
<sequence>MLTAEEHFQALLRAVEIVRGRGPRALQHAPNAELPVEHGGVAAGGHGRAWEKMCDATVATHTSSRSGRNNRTSDSESESDGRPIVDDAIAKTGPQSPPPRPIVLHRPFNPDPFALDIIDGARQLGLEPEFSQPYTAFVLSDASTAEKFMDKVIGKTRAMGHPDMRALRMIGISFKTETRSGHAPLTMALAEGLVAVFDVSGIGRGREMGRGPMAITISKIRTSRRSLPTSLEYILGKGGALKVGFDIKKNCMRFPSLFNVDFKMHSVFNIDDIARANGLPDDSIRSHASHVGVLPATEDATPIRTAIVGMRMPHSPRCVFSVFSVVGLMSATSPGPPRTGPTPPLPPPPILAVRGVPPGNGGFAGLLRSQSRLRYHPIPLPRLIPLPPRYVLLVFCLDVGKLASPSESASYSVSPSRSNLASVSYISRPSKTDVSKRTKAAPSKSDIWKRKTATSFLNCLSEVNVIPTSPEAMEVLLEDYGLTPRTLTRVQRGIRALSTGVSPIKVQKPILTVSGHKHRIPLDTVVMKMMQAGPAPVPQPRSSPSKGSFVARRRIGGIARALSKGHVRPTLGALMQQVLVLKPNVKFTFRRVGLSMVVAEASLASK</sequence>
<dbReference type="AlphaFoldDB" id="A0A4P9WLW9"/>
<keyword evidence="3" id="KW-1185">Reference proteome</keyword>
<proteinExistence type="predicted"/>
<evidence type="ECO:0000313" key="2">
    <source>
        <dbReference type="EMBL" id="RKO92140.1"/>
    </source>
</evidence>
<protein>
    <submittedName>
        <fullName evidence="2">Uncharacterized protein</fullName>
    </submittedName>
</protein>
<name>A0A4P9WLW9_9FUNG</name>
<accession>A0A4P9WLW9</accession>
<dbReference type="Proteomes" id="UP000269721">
    <property type="component" value="Unassembled WGS sequence"/>
</dbReference>
<reference evidence="3" key="1">
    <citation type="journal article" date="2018" name="Nat. Microbiol.">
        <title>Leveraging single-cell genomics to expand the fungal tree of life.</title>
        <authorList>
            <person name="Ahrendt S.R."/>
            <person name="Quandt C.A."/>
            <person name="Ciobanu D."/>
            <person name="Clum A."/>
            <person name="Salamov A."/>
            <person name="Andreopoulos B."/>
            <person name="Cheng J.F."/>
            <person name="Woyke T."/>
            <person name="Pelin A."/>
            <person name="Henrissat B."/>
            <person name="Reynolds N.K."/>
            <person name="Benny G.L."/>
            <person name="Smith M.E."/>
            <person name="James T.Y."/>
            <person name="Grigoriev I.V."/>
        </authorList>
    </citation>
    <scope>NUCLEOTIDE SEQUENCE [LARGE SCALE GENOMIC DNA]</scope>
</reference>
<feature type="compositionally biased region" description="Basic and acidic residues" evidence="1">
    <location>
        <begin position="71"/>
        <end position="89"/>
    </location>
</feature>
<gene>
    <name evidence="2" type="ORF">BDK51DRAFT_51487</name>
</gene>
<evidence type="ECO:0000256" key="1">
    <source>
        <dbReference type="SAM" id="MobiDB-lite"/>
    </source>
</evidence>
<organism evidence="2 3">
    <name type="scientific">Blyttiomyces helicus</name>
    <dbReference type="NCBI Taxonomy" id="388810"/>
    <lineage>
        <taxon>Eukaryota</taxon>
        <taxon>Fungi</taxon>
        <taxon>Fungi incertae sedis</taxon>
        <taxon>Chytridiomycota</taxon>
        <taxon>Chytridiomycota incertae sedis</taxon>
        <taxon>Chytridiomycetes</taxon>
        <taxon>Chytridiomycetes incertae sedis</taxon>
        <taxon>Blyttiomyces</taxon>
    </lineage>
</organism>
<dbReference type="EMBL" id="KZ994763">
    <property type="protein sequence ID" value="RKO92140.1"/>
    <property type="molecule type" value="Genomic_DNA"/>
</dbReference>
<evidence type="ECO:0000313" key="3">
    <source>
        <dbReference type="Proteomes" id="UP000269721"/>
    </source>
</evidence>